<dbReference type="InterPro" id="IPR009875">
    <property type="entry name" value="PilZ_domain"/>
</dbReference>
<dbReference type="Proteomes" id="UP000467637">
    <property type="component" value="Unassembled WGS sequence"/>
</dbReference>
<accession>A0ABW9UDJ9</accession>
<organism evidence="2 3">
    <name type="scientific">Paenibacillus anseongense</name>
    <dbReference type="NCBI Taxonomy" id="2682845"/>
    <lineage>
        <taxon>Bacteria</taxon>
        <taxon>Bacillati</taxon>
        <taxon>Bacillota</taxon>
        <taxon>Bacilli</taxon>
        <taxon>Bacillales</taxon>
        <taxon>Paenibacillaceae</taxon>
        <taxon>Paenibacillus</taxon>
    </lineage>
</organism>
<comment type="caution">
    <text evidence="2">The sequence shown here is derived from an EMBL/GenBank/DDBJ whole genome shotgun (WGS) entry which is preliminary data.</text>
</comment>
<feature type="domain" description="PilZ" evidence="1">
    <location>
        <begin position="26"/>
        <end position="133"/>
    </location>
</feature>
<dbReference type="SUPFAM" id="SSF141371">
    <property type="entry name" value="PilZ domain-like"/>
    <property type="match status" value="1"/>
</dbReference>
<evidence type="ECO:0000313" key="3">
    <source>
        <dbReference type="Proteomes" id="UP000467637"/>
    </source>
</evidence>
<keyword evidence="3" id="KW-1185">Reference proteome</keyword>
<name>A0ABW9UDJ9_9BACL</name>
<dbReference type="EMBL" id="WSEM01000023">
    <property type="protein sequence ID" value="MVQ38247.1"/>
    <property type="molecule type" value="Genomic_DNA"/>
</dbReference>
<dbReference type="Gene3D" id="2.40.10.220">
    <property type="entry name" value="predicted glycosyltransferase like domains"/>
    <property type="match status" value="1"/>
</dbReference>
<reference evidence="2 3" key="1">
    <citation type="submission" date="2019-12" db="EMBL/GenBank/DDBJ databases">
        <authorList>
            <person name="Huq M.A."/>
        </authorList>
    </citation>
    <scope>NUCLEOTIDE SEQUENCE [LARGE SCALE GENOMIC DNA]</scope>
    <source>
        <strain evidence="2 3">MAH-34</strain>
    </source>
</reference>
<proteinExistence type="predicted"/>
<dbReference type="Pfam" id="PF07238">
    <property type="entry name" value="PilZ"/>
    <property type="match status" value="1"/>
</dbReference>
<evidence type="ECO:0000313" key="2">
    <source>
        <dbReference type="EMBL" id="MVQ38247.1"/>
    </source>
</evidence>
<gene>
    <name evidence="2" type="ORF">GON05_26835</name>
</gene>
<evidence type="ECO:0000259" key="1">
    <source>
        <dbReference type="Pfam" id="PF07238"/>
    </source>
</evidence>
<protein>
    <recommendedName>
        <fullName evidence="1">PilZ domain-containing protein</fullName>
    </recommendedName>
</protein>
<sequence length="169" mass="19450">MVQNIYFHSIICLLMKRSLSMSQPNKRSSFRLHLQIPLTALFKIIGIKNKAADTKHSKIMIRDISAGGIRMHTPLNLPTEMSLLLEFTFHLFHQEMKILGIIKRKTMLKPSLYEYGIEFSIADKAIEQQLTSHLIMLGSRLRHTNVLASCSFCSDEDMNDIYAMTYDLT</sequence>